<accession>M7MYE7</accession>
<dbReference type="AlphaFoldDB" id="M7MYE7"/>
<reference evidence="1 2" key="1">
    <citation type="journal article" date="2013" name="Genome Announc.">
        <title>Draft Genome Sequence of Cesiribacter andamanensis Strain AMV16T, Isolated from a Soil Sample from a Mud Volcano in the Andaman Islands, India.</title>
        <authorList>
            <person name="Shivaji S."/>
            <person name="Ara S."/>
            <person name="Begum Z."/>
            <person name="Srinivas T.N."/>
            <person name="Singh A."/>
            <person name="Kumar Pinnaka A."/>
        </authorList>
    </citation>
    <scope>NUCLEOTIDE SEQUENCE [LARGE SCALE GENOMIC DNA]</scope>
    <source>
        <strain evidence="1 2">AMV16</strain>
    </source>
</reference>
<evidence type="ECO:0000313" key="1">
    <source>
        <dbReference type="EMBL" id="EMR01473.1"/>
    </source>
</evidence>
<sequence length="235" mass="27562">MLLFLVFYSSVRAQAPIASDSLTAYSNTILLYRNMIRENSRLYSGREYVPLSRRIQGHAFYASNDWAQGSLVYWGEQYEQVPLLYDILSDELVIRHYDSSFRIKLIADKITAFSIYNHHFIRLEPPRGAPLAAGFYDQLYKGGTLLLAKRRKTILETRGDGQVKQEFEQNDQYYIFKEGTYYPVSKRGAVLKVLKDKRKEVKRMMKQNKVLFWQNPEYAMIKMLEFYDLAKTAAE</sequence>
<proteinExistence type="predicted"/>
<evidence type="ECO:0000313" key="2">
    <source>
        <dbReference type="Proteomes" id="UP000011910"/>
    </source>
</evidence>
<protein>
    <submittedName>
        <fullName evidence="1">Uncharacterized protein</fullName>
    </submittedName>
</protein>
<dbReference type="Proteomes" id="UP000011910">
    <property type="component" value="Unassembled WGS sequence"/>
</dbReference>
<organism evidence="1 2">
    <name type="scientific">Cesiribacter andamanensis AMV16</name>
    <dbReference type="NCBI Taxonomy" id="1279009"/>
    <lineage>
        <taxon>Bacteria</taxon>
        <taxon>Pseudomonadati</taxon>
        <taxon>Bacteroidota</taxon>
        <taxon>Cytophagia</taxon>
        <taxon>Cytophagales</taxon>
        <taxon>Cesiribacteraceae</taxon>
        <taxon>Cesiribacter</taxon>
    </lineage>
</organism>
<gene>
    <name evidence="1" type="ORF">ADICEAN_03404</name>
</gene>
<dbReference type="EMBL" id="AODQ01000113">
    <property type="protein sequence ID" value="EMR01473.1"/>
    <property type="molecule type" value="Genomic_DNA"/>
</dbReference>
<dbReference type="eggNOG" id="ENOG5032ZKA">
    <property type="taxonomic scope" value="Bacteria"/>
</dbReference>
<comment type="caution">
    <text evidence="1">The sequence shown here is derived from an EMBL/GenBank/DDBJ whole genome shotgun (WGS) entry which is preliminary data.</text>
</comment>
<dbReference type="STRING" id="1279009.ADICEAN_03404"/>
<keyword evidence="2" id="KW-1185">Reference proteome</keyword>
<name>M7MYE7_9BACT</name>